<reference evidence="2 3" key="1">
    <citation type="submission" date="2021-12" db="EMBL/GenBank/DDBJ databases">
        <title>Siccirubricoccus leaddurans sp. nov., a high concentration Zn2+ tolerance bacterium.</title>
        <authorList>
            <person name="Cao Y."/>
        </authorList>
    </citation>
    <scope>NUCLEOTIDE SEQUENCE [LARGE SCALE GENOMIC DNA]</scope>
    <source>
        <strain evidence="2 3">KC 17139</strain>
    </source>
</reference>
<feature type="transmembrane region" description="Helical" evidence="1">
    <location>
        <begin position="91"/>
        <end position="108"/>
    </location>
</feature>
<comment type="caution">
    <text evidence="2">The sequence shown here is derived from an EMBL/GenBank/DDBJ whole genome shotgun (WGS) entry which is preliminary data.</text>
</comment>
<keyword evidence="1" id="KW-1133">Transmembrane helix</keyword>
<dbReference type="Pfam" id="PF11804">
    <property type="entry name" value="DUF3325"/>
    <property type="match status" value="1"/>
</dbReference>
<dbReference type="EMBL" id="JAFIRR010000103">
    <property type="protein sequence ID" value="MCO6417753.1"/>
    <property type="molecule type" value="Genomic_DNA"/>
</dbReference>
<sequence length="109" mass="11308">MAALALGLAYAGFLLLSLAMDRHHRELLGGAPPRVRRLACRLGGAASLGLSILPCFALWGWSIGPVAWCGVLTLAAFGLVALLAFAPRAALLLAPLLPAVGFTAWFGLD</sequence>
<feature type="transmembrane region" description="Helical" evidence="1">
    <location>
        <begin position="43"/>
        <end position="61"/>
    </location>
</feature>
<dbReference type="Proteomes" id="UP001523392">
    <property type="component" value="Unassembled WGS sequence"/>
</dbReference>
<keyword evidence="1" id="KW-0812">Transmembrane</keyword>
<evidence type="ECO:0000313" key="2">
    <source>
        <dbReference type="EMBL" id="MCO6417753.1"/>
    </source>
</evidence>
<dbReference type="RefSeq" id="WP_252954388.1">
    <property type="nucleotide sequence ID" value="NZ_JAFIRR010000103.1"/>
</dbReference>
<keyword evidence="3" id="KW-1185">Reference proteome</keyword>
<organism evidence="2 3">
    <name type="scientific">Siccirubricoccus soli</name>
    <dbReference type="NCBI Taxonomy" id="2899147"/>
    <lineage>
        <taxon>Bacteria</taxon>
        <taxon>Pseudomonadati</taxon>
        <taxon>Pseudomonadota</taxon>
        <taxon>Alphaproteobacteria</taxon>
        <taxon>Acetobacterales</taxon>
        <taxon>Roseomonadaceae</taxon>
        <taxon>Siccirubricoccus</taxon>
    </lineage>
</organism>
<dbReference type="InterPro" id="IPR021762">
    <property type="entry name" value="DUF3325"/>
</dbReference>
<name>A0ABT1D759_9PROT</name>
<protein>
    <submittedName>
        <fullName evidence="2">DUF3325 domain-containing protein</fullName>
    </submittedName>
</protein>
<proteinExistence type="predicted"/>
<gene>
    <name evidence="2" type="ORF">JYK14_16520</name>
</gene>
<evidence type="ECO:0000313" key="3">
    <source>
        <dbReference type="Proteomes" id="UP001523392"/>
    </source>
</evidence>
<evidence type="ECO:0000256" key="1">
    <source>
        <dbReference type="SAM" id="Phobius"/>
    </source>
</evidence>
<keyword evidence="1" id="KW-0472">Membrane</keyword>
<feature type="transmembrane region" description="Helical" evidence="1">
    <location>
        <begin position="66"/>
        <end position="85"/>
    </location>
</feature>
<accession>A0ABT1D759</accession>